<reference evidence="3" key="1">
    <citation type="journal article" date="2019" name="Int. J. Syst. Evol. Microbiol.">
        <title>The Global Catalogue of Microorganisms (GCM) 10K type strain sequencing project: providing services to taxonomists for standard genome sequencing and annotation.</title>
        <authorList>
            <consortium name="The Broad Institute Genomics Platform"/>
            <consortium name="The Broad Institute Genome Sequencing Center for Infectious Disease"/>
            <person name="Wu L."/>
            <person name="Ma J."/>
        </authorList>
    </citation>
    <scope>NUCLEOTIDE SEQUENCE [LARGE SCALE GENOMIC DNA]</scope>
    <source>
        <strain evidence="3">CCUG 62982</strain>
    </source>
</reference>
<evidence type="ECO:0000313" key="2">
    <source>
        <dbReference type="EMBL" id="MFD0947621.1"/>
    </source>
</evidence>
<protein>
    <submittedName>
        <fullName evidence="2">Uncharacterized protein</fullName>
    </submittedName>
</protein>
<keyword evidence="3" id="KW-1185">Reference proteome</keyword>
<feature type="signal peptide" evidence="1">
    <location>
        <begin position="1"/>
        <end position="32"/>
    </location>
</feature>
<comment type="caution">
    <text evidence="2">The sequence shown here is derived from an EMBL/GenBank/DDBJ whole genome shotgun (WGS) entry which is preliminary data.</text>
</comment>
<evidence type="ECO:0000256" key="1">
    <source>
        <dbReference type="SAM" id="SignalP"/>
    </source>
</evidence>
<dbReference type="RefSeq" id="WP_264945067.1">
    <property type="nucleotide sequence ID" value="NZ_JAPDRA010000007.1"/>
</dbReference>
<organism evidence="2 3">
    <name type="scientific">Sphingomonas canadensis</name>
    <dbReference type="NCBI Taxonomy" id="1219257"/>
    <lineage>
        <taxon>Bacteria</taxon>
        <taxon>Pseudomonadati</taxon>
        <taxon>Pseudomonadota</taxon>
        <taxon>Alphaproteobacteria</taxon>
        <taxon>Sphingomonadales</taxon>
        <taxon>Sphingomonadaceae</taxon>
        <taxon>Sphingomonas</taxon>
    </lineage>
</organism>
<sequence>MSDKRPTAAALRGLWLAAAALPFLAVAVPAAAQDRSKRLDDVVNCRKITDAAARLACYDTAVAELDSAEKAREVVVVDREQVQEAKRSVFGLKLPKIRLFGDGVPDADIDQIDTSVTVIARRGDGRVAFTVTDGARWVQTDDRALVGVKPGTAVTLTKGAMGSYFARFRGAIAIRVERVN</sequence>
<accession>A0ABW3H7Z2</accession>
<feature type="chain" id="PRO_5045064074" evidence="1">
    <location>
        <begin position="33"/>
        <end position="180"/>
    </location>
</feature>
<gene>
    <name evidence="2" type="ORF">ACFQ1E_14825</name>
</gene>
<dbReference type="Proteomes" id="UP001596977">
    <property type="component" value="Unassembled WGS sequence"/>
</dbReference>
<dbReference type="EMBL" id="JBHTJG010000007">
    <property type="protein sequence ID" value="MFD0947621.1"/>
    <property type="molecule type" value="Genomic_DNA"/>
</dbReference>
<proteinExistence type="predicted"/>
<name>A0ABW3H7Z2_9SPHN</name>
<keyword evidence="1" id="KW-0732">Signal</keyword>
<evidence type="ECO:0000313" key="3">
    <source>
        <dbReference type="Proteomes" id="UP001596977"/>
    </source>
</evidence>